<comment type="caution">
    <text evidence="1">The sequence shown here is derived from an EMBL/GenBank/DDBJ whole genome shotgun (WGS) entry which is preliminary data.</text>
</comment>
<dbReference type="AlphaFoldDB" id="A0A420HB68"/>
<evidence type="ECO:0000313" key="2">
    <source>
        <dbReference type="Proteomes" id="UP000286134"/>
    </source>
</evidence>
<name>A0A420HB68_9PEZI</name>
<proteinExistence type="predicted"/>
<organism evidence="1 2">
    <name type="scientific">Erysiphe neolycopersici</name>
    <dbReference type="NCBI Taxonomy" id="212602"/>
    <lineage>
        <taxon>Eukaryota</taxon>
        <taxon>Fungi</taxon>
        <taxon>Dikarya</taxon>
        <taxon>Ascomycota</taxon>
        <taxon>Pezizomycotina</taxon>
        <taxon>Leotiomycetes</taxon>
        <taxon>Erysiphales</taxon>
        <taxon>Erysiphaceae</taxon>
        <taxon>Erysiphe</taxon>
    </lineage>
</organism>
<keyword evidence="2" id="KW-1185">Reference proteome</keyword>
<gene>
    <name evidence="1" type="ORF">OnM2_095051</name>
</gene>
<dbReference type="Proteomes" id="UP000286134">
    <property type="component" value="Unassembled WGS sequence"/>
</dbReference>
<sequence>MIFILVPASYKLWAFCKEARPYHLKPLLFEPYLLNEENLPSFPHPVLLKHHFMQSLFLKLKGDWDLTSDYDEDNDDHIVPICEVFRKTSGLDFEPTLAKKPKIYVALDDQPMPVEKKIIDWMEGIKEPDFLA</sequence>
<protein>
    <submittedName>
        <fullName evidence="1">Uncharacterized protein</fullName>
    </submittedName>
</protein>
<dbReference type="EMBL" id="MCFK01009577">
    <property type="protein sequence ID" value="RKF54670.1"/>
    <property type="molecule type" value="Genomic_DNA"/>
</dbReference>
<accession>A0A420HB68</accession>
<reference evidence="1 2" key="1">
    <citation type="journal article" date="2018" name="BMC Genomics">
        <title>Comparative genome analyses reveal sequence features reflecting distinct modes of host-adaptation between dicot and monocot powdery mildew.</title>
        <authorList>
            <person name="Wu Y."/>
            <person name="Ma X."/>
            <person name="Pan Z."/>
            <person name="Kale S.D."/>
            <person name="Song Y."/>
            <person name="King H."/>
            <person name="Zhang Q."/>
            <person name="Presley C."/>
            <person name="Deng X."/>
            <person name="Wei C.I."/>
            <person name="Xiao S."/>
        </authorList>
    </citation>
    <scope>NUCLEOTIDE SEQUENCE [LARGE SCALE GENOMIC DNA]</scope>
    <source>
        <strain evidence="1">UMSG2</strain>
    </source>
</reference>
<evidence type="ECO:0000313" key="1">
    <source>
        <dbReference type="EMBL" id="RKF54670.1"/>
    </source>
</evidence>